<dbReference type="AlphaFoldDB" id="A0A550CRG9"/>
<accession>A0A550CRG9</accession>
<dbReference type="EMBL" id="VDMD01000002">
    <property type="protein sequence ID" value="TRM67391.1"/>
    <property type="molecule type" value="Genomic_DNA"/>
</dbReference>
<organism evidence="1 2">
    <name type="scientific">Schizophyllum amplum</name>
    <dbReference type="NCBI Taxonomy" id="97359"/>
    <lineage>
        <taxon>Eukaryota</taxon>
        <taxon>Fungi</taxon>
        <taxon>Dikarya</taxon>
        <taxon>Basidiomycota</taxon>
        <taxon>Agaricomycotina</taxon>
        <taxon>Agaricomycetes</taxon>
        <taxon>Agaricomycetidae</taxon>
        <taxon>Agaricales</taxon>
        <taxon>Schizophyllaceae</taxon>
        <taxon>Schizophyllum</taxon>
    </lineage>
</organism>
<comment type="caution">
    <text evidence="1">The sequence shown here is derived from an EMBL/GenBank/DDBJ whole genome shotgun (WGS) entry which is preliminary data.</text>
</comment>
<dbReference type="STRING" id="97359.A0A550CRG9"/>
<keyword evidence="2" id="KW-1185">Reference proteome</keyword>
<sequence length="529" mass="59143">MICDDLACEGSDTFDFSGEPLNGQVTLARLSLTCRSLSIAALRALWRTVRDMGHFVKYTMPADFWLSGEVFGRSLTPSRLPSEEDLKRFKFYAAFIREMQFAGTVTLHDDIYNTLCMACNAPVFPNLTRISWDSSGLNLIYIHYFLCPSITSLHITANSVSMGDISILNNVQRRWSSTIIDLKIEHPAITHGTITAFMDTICSWRLQRLSLSRIDWSRFADIASSAALRILQLGLHGDFDLEIPSTIEFSASCTFESLTTLRIGTRMSFQTCIGMWRASSFACLAHLTINGLDTEPACWGELFAAIRAAHTNPRLLRTLLISDHLEDDDTPGSGLKDVEEPRFAPLYDFCELDDVFLSSRDGFGLTMTTIEGMARAWPRLEELSLMAVSFLENPQLPLNALAHLAANCPRLSRLEIDVDATNMSLKDAPQAPWSPQSALMALNVNWSSIGSARPVAAYLLILFPNLRNVYPMRPASLARDADVRVKRWDRVQYLLPVLAAVRDFAIDRDSAVVRWKEFNNDGYGGALDV</sequence>
<evidence type="ECO:0000313" key="2">
    <source>
        <dbReference type="Proteomes" id="UP000320762"/>
    </source>
</evidence>
<dbReference type="SUPFAM" id="SSF52047">
    <property type="entry name" value="RNI-like"/>
    <property type="match status" value="1"/>
</dbReference>
<evidence type="ECO:0000313" key="1">
    <source>
        <dbReference type="EMBL" id="TRM67391.1"/>
    </source>
</evidence>
<dbReference type="Proteomes" id="UP000320762">
    <property type="component" value="Unassembled WGS sequence"/>
</dbReference>
<gene>
    <name evidence="1" type="ORF">BD626DRAFT_564338</name>
</gene>
<name>A0A550CRG9_9AGAR</name>
<reference evidence="1 2" key="1">
    <citation type="journal article" date="2019" name="New Phytol.">
        <title>Comparative genomics reveals unique wood-decay strategies and fruiting body development in the Schizophyllaceae.</title>
        <authorList>
            <person name="Almasi E."/>
            <person name="Sahu N."/>
            <person name="Krizsan K."/>
            <person name="Balint B."/>
            <person name="Kovacs G.M."/>
            <person name="Kiss B."/>
            <person name="Cseklye J."/>
            <person name="Drula E."/>
            <person name="Henrissat B."/>
            <person name="Nagy I."/>
            <person name="Chovatia M."/>
            <person name="Adam C."/>
            <person name="LaButti K."/>
            <person name="Lipzen A."/>
            <person name="Riley R."/>
            <person name="Grigoriev I.V."/>
            <person name="Nagy L.G."/>
        </authorList>
    </citation>
    <scope>NUCLEOTIDE SEQUENCE [LARGE SCALE GENOMIC DNA]</scope>
    <source>
        <strain evidence="1 2">NL-1724</strain>
    </source>
</reference>
<evidence type="ECO:0008006" key="3">
    <source>
        <dbReference type="Google" id="ProtNLM"/>
    </source>
</evidence>
<proteinExistence type="predicted"/>
<dbReference type="InterPro" id="IPR032675">
    <property type="entry name" value="LRR_dom_sf"/>
</dbReference>
<dbReference type="Gene3D" id="3.80.10.10">
    <property type="entry name" value="Ribonuclease Inhibitor"/>
    <property type="match status" value="1"/>
</dbReference>
<dbReference type="OrthoDB" id="2841072at2759"/>
<protein>
    <recommendedName>
        <fullName evidence="3">F-box domain-containing protein</fullName>
    </recommendedName>
</protein>